<evidence type="ECO:0000313" key="2">
    <source>
        <dbReference type="EMBL" id="CAI5794257.1"/>
    </source>
</evidence>
<keyword evidence="3" id="KW-1185">Reference proteome</keyword>
<accession>A0AA35PRF8</accession>
<organism evidence="2 3">
    <name type="scientific">Podarcis lilfordi</name>
    <name type="common">Lilford's wall lizard</name>
    <dbReference type="NCBI Taxonomy" id="74358"/>
    <lineage>
        <taxon>Eukaryota</taxon>
        <taxon>Metazoa</taxon>
        <taxon>Chordata</taxon>
        <taxon>Craniata</taxon>
        <taxon>Vertebrata</taxon>
        <taxon>Euteleostomi</taxon>
        <taxon>Lepidosauria</taxon>
        <taxon>Squamata</taxon>
        <taxon>Bifurcata</taxon>
        <taxon>Unidentata</taxon>
        <taxon>Episquamata</taxon>
        <taxon>Laterata</taxon>
        <taxon>Lacertibaenia</taxon>
        <taxon>Lacertidae</taxon>
        <taxon>Podarcis</taxon>
    </lineage>
</organism>
<dbReference type="Proteomes" id="UP001178461">
    <property type="component" value="Chromosome Z"/>
</dbReference>
<feature type="compositionally biased region" description="Low complexity" evidence="1">
    <location>
        <begin position="59"/>
        <end position="73"/>
    </location>
</feature>
<feature type="region of interest" description="Disordered" evidence="1">
    <location>
        <begin position="1"/>
        <end position="100"/>
    </location>
</feature>
<protein>
    <submittedName>
        <fullName evidence="2">Uncharacterized protein</fullName>
    </submittedName>
</protein>
<sequence>MRIMVEGSGSRKTAAMRPTAGVAAPMASSGTDGPTHPPHPKEKRGKKAANAKKKPLPAAPKAAMRPTAGAPAALSGLARRPHGKQQPKRGLTPPPQHHCR</sequence>
<name>A0AA35PRF8_9SAUR</name>
<dbReference type="AlphaFoldDB" id="A0AA35PRF8"/>
<evidence type="ECO:0000313" key="3">
    <source>
        <dbReference type="Proteomes" id="UP001178461"/>
    </source>
</evidence>
<gene>
    <name evidence="2" type="ORF">PODLI_1B002911</name>
</gene>
<dbReference type="EMBL" id="OX395140">
    <property type="protein sequence ID" value="CAI5794257.1"/>
    <property type="molecule type" value="Genomic_DNA"/>
</dbReference>
<feature type="compositionally biased region" description="Basic residues" evidence="1">
    <location>
        <begin position="41"/>
        <end position="55"/>
    </location>
</feature>
<reference evidence="2" key="1">
    <citation type="submission" date="2022-12" db="EMBL/GenBank/DDBJ databases">
        <authorList>
            <person name="Alioto T."/>
            <person name="Alioto T."/>
            <person name="Gomez Garrido J."/>
        </authorList>
    </citation>
    <scope>NUCLEOTIDE SEQUENCE</scope>
</reference>
<evidence type="ECO:0000256" key="1">
    <source>
        <dbReference type="SAM" id="MobiDB-lite"/>
    </source>
</evidence>
<proteinExistence type="predicted"/>